<evidence type="ECO:0000256" key="4">
    <source>
        <dbReference type="ARBA" id="ARBA00023136"/>
    </source>
</evidence>
<evidence type="ECO:0000313" key="6">
    <source>
        <dbReference type="EMBL" id="GGV07258.1"/>
    </source>
</evidence>
<evidence type="ECO:0000256" key="2">
    <source>
        <dbReference type="ARBA" id="ARBA00022692"/>
    </source>
</evidence>
<accession>A0A918IF26</accession>
<evidence type="ECO:0000256" key="1">
    <source>
        <dbReference type="ARBA" id="ARBA00004141"/>
    </source>
</evidence>
<comment type="subcellular location">
    <subcellularLocation>
        <location evidence="1">Membrane</location>
        <topology evidence="1">Multi-pass membrane protein</topology>
    </subcellularLocation>
</comment>
<evidence type="ECO:0008006" key="8">
    <source>
        <dbReference type="Google" id="ProtNLM"/>
    </source>
</evidence>
<dbReference type="Gene3D" id="1.20.120.1630">
    <property type="match status" value="1"/>
</dbReference>
<feature type="transmembrane region" description="Helical" evidence="5">
    <location>
        <begin position="54"/>
        <end position="73"/>
    </location>
</feature>
<keyword evidence="3 5" id="KW-1133">Transmembrane helix</keyword>
<evidence type="ECO:0000256" key="5">
    <source>
        <dbReference type="SAM" id="Phobius"/>
    </source>
</evidence>
<organism evidence="6 7">
    <name type="scientific">Streptomyces filipinensis</name>
    <dbReference type="NCBI Taxonomy" id="66887"/>
    <lineage>
        <taxon>Bacteria</taxon>
        <taxon>Bacillati</taxon>
        <taxon>Actinomycetota</taxon>
        <taxon>Actinomycetes</taxon>
        <taxon>Kitasatosporales</taxon>
        <taxon>Streptomycetaceae</taxon>
        <taxon>Streptomyces</taxon>
    </lineage>
</organism>
<dbReference type="InterPro" id="IPR007269">
    <property type="entry name" value="ICMT_MeTrfase"/>
</dbReference>
<name>A0A918IF26_9ACTN</name>
<keyword evidence="7" id="KW-1185">Reference proteome</keyword>
<dbReference type="GO" id="GO:0004671">
    <property type="term" value="F:protein C-terminal S-isoprenylcysteine carboxyl O-methyltransferase activity"/>
    <property type="evidence" value="ECO:0007669"/>
    <property type="project" value="InterPro"/>
</dbReference>
<keyword evidence="4 5" id="KW-0472">Membrane</keyword>
<dbReference type="EMBL" id="BMTD01000012">
    <property type="protein sequence ID" value="GGV07258.1"/>
    <property type="molecule type" value="Genomic_DNA"/>
</dbReference>
<evidence type="ECO:0000313" key="7">
    <source>
        <dbReference type="Proteomes" id="UP000618795"/>
    </source>
</evidence>
<protein>
    <recommendedName>
        <fullName evidence="8">Isoprenylcysteine carboxylmethyltransferase family protein</fullName>
    </recommendedName>
</protein>
<comment type="caution">
    <text evidence="6">The sequence shown here is derived from an EMBL/GenBank/DDBJ whole genome shotgun (WGS) entry which is preliminary data.</text>
</comment>
<dbReference type="Pfam" id="PF04140">
    <property type="entry name" value="ICMT"/>
    <property type="match status" value="1"/>
</dbReference>
<proteinExistence type="predicted"/>
<dbReference type="GO" id="GO:0016020">
    <property type="term" value="C:membrane"/>
    <property type="evidence" value="ECO:0007669"/>
    <property type="project" value="UniProtKB-SubCell"/>
</dbReference>
<sequence>MVPSPSTRDRVRGLRRTLPRRMLLIAGVCVFYVLVARSEGFWRHLRYWRPERPGPALPGVLLSVASTTLLLWARRVLGTMWAGVPTVREHHELRTEGPYRLVRHPIYTG</sequence>
<reference evidence="6" key="2">
    <citation type="submission" date="2020-09" db="EMBL/GenBank/DDBJ databases">
        <authorList>
            <person name="Sun Q."/>
            <person name="Ohkuma M."/>
        </authorList>
    </citation>
    <scope>NUCLEOTIDE SEQUENCE</scope>
    <source>
        <strain evidence="6">JCM 4369</strain>
    </source>
</reference>
<reference evidence="6" key="1">
    <citation type="journal article" date="2014" name="Int. J. Syst. Evol. Microbiol.">
        <title>Complete genome sequence of Corynebacterium casei LMG S-19264T (=DSM 44701T), isolated from a smear-ripened cheese.</title>
        <authorList>
            <consortium name="US DOE Joint Genome Institute (JGI-PGF)"/>
            <person name="Walter F."/>
            <person name="Albersmeier A."/>
            <person name="Kalinowski J."/>
            <person name="Ruckert C."/>
        </authorList>
    </citation>
    <scope>NUCLEOTIDE SEQUENCE</scope>
    <source>
        <strain evidence="6">JCM 4369</strain>
    </source>
</reference>
<dbReference type="Proteomes" id="UP000618795">
    <property type="component" value="Unassembled WGS sequence"/>
</dbReference>
<dbReference type="AlphaFoldDB" id="A0A918IF26"/>
<evidence type="ECO:0000256" key="3">
    <source>
        <dbReference type="ARBA" id="ARBA00022989"/>
    </source>
</evidence>
<keyword evidence="2 5" id="KW-0812">Transmembrane</keyword>
<gene>
    <name evidence="6" type="ORF">GCM10010260_51180</name>
</gene>